<protein>
    <submittedName>
        <fullName evidence="1">Uncharacterized protein</fullName>
    </submittedName>
</protein>
<comment type="caution">
    <text evidence="1">The sequence shown here is derived from an EMBL/GenBank/DDBJ whole genome shotgun (WGS) entry which is preliminary data.</text>
</comment>
<accession>A0A9Q0IL77</accession>
<evidence type="ECO:0000313" key="1">
    <source>
        <dbReference type="EMBL" id="KAJ3602140.1"/>
    </source>
</evidence>
<evidence type="ECO:0000313" key="2">
    <source>
        <dbReference type="Proteomes" id="UP001148018"/>
    </source>
</evidence>
<feature type="non-terminal residue" evidence="1">
    <location>
        <position position="1"/>
    </location>
</feature>
<proteinExistence type="predicted"/>
<sequence>YAYSCIELFPPPPCEAAASRSVSKVVEPVVQLGRGAGRTHEGWSWWVTQGLH</sequence>
<dbReference type="Proteomes" id="UP001148018">
    <property type="component" value="Unassembled WGS sequence"/>
</dbReference>
<gene>
    <name evidence="1" type="ORF">NHX12_029899</name>
</gene>
<dbReference type="AlphaFoldDB" id="A0A9Q0IL77"/>
<keyword evidence="2" id="KW-1185">Reference proteome</keyword>
<organism evidence="1 2">
    <name type="scientific">Muraenolepis orangiensis</name>
    <name type="common">Patagonian moray cod</name>
    <dbReference type="NCBI Taxonomy" id="630683"/>
    <lineage>
        <taxon>Eukaryota</taxon>
        <taxon>Metazoa</taxon>
        <taxon>Chordata</taxon>
        <taxon>Craniata</taxon>
        <taxon>Vertebrata</taxon>
        <taxon>Euteleostomi</taxon>
        <taxon>Actinopterygii</taxon>
        <taxon>Neopterygii</taxon>
        <taxon>Teleostei</taxon>
        <taxon>Neoteleostei</taxon>
        <taxon>Acanthomorphata</taxon>
        <taxon>Zeiogadaria</taxon>
        <taxon>Gadariae</taxon>
        <taxon>Gadiformes</taxon>
        <taxon>Muraenolepidoidei</taxon>
        <taxon>Muraenolepididae</taxon>
        <taxon>Muraenolepis</taxon>
    </lineage>
</organism>
<dbReference type="EMBL" id="JANIIK010000046">
    <property type="protein sequence ID" value="KAJ3602140.1"/>
    <property type="molecule type" value="Genomic_DNA"/>
</dbReference>
<reference evidence="1" key="1">
    <citation type="submission" date="2022-07" db="EMBL/GenBank/DDBJ databases">
        <title>Chromosome-level genome of Muraenolepis orangiensis.</title>
        <authorList>
            <person name="Kim J."/>
        </authorList>
    </citation>
    <scope>NUCLEOTIDE SEQUENCE</scope>
    <source>
        <strain evidence="1">KU_S4_2022</strain>
        <tissue evidence="1">Muscle</tissue>
    </source>
</reference>
<name>A0A9Q0IL77_9TELE</name>